<dbReference type="Proteomes" id="UP000268093">
    <property type="component" value="Unassembled WGS sequence"/>
</dbReference>
<dbReference type="EMBL" id="RBNI01012961">
    <property type="protein sequence ID" value="RUP40143.1"/>
    <property type="molecule type" value="Genomic_DNA"/>
</dbReference>
<feature type="signal peptide" evidence="2">
    <location>
        <begin position="1"/>
        <end position="20"/>
    </location>
</feature>
<comment type="caution">
    <text evidence="3">The sequence shown here is derived from an EMBL/GenBank/DDBJ whole genome shotgun (WGS) entry which is preliminary data.</text>
</comment>
<evidence type="ECO:0000256" key="2">
    <source>
        <dbReference type="SAM" id="SignalP"/>
    </source>
</evidence>
<proteinExistence type="predicted"/>
<keyword evidence="4" id="KW-1185">Reference proteome</keyword>
<sequence length="205" mass="22934">MYILAITLFVIFVFTFGTNAKQCRPDPIPAKCVAASPDTVPKDHASANSIASTAKRTPLLRRSVGPTLRDEVARFYPEMPKVQVTTDEARGNRRFFLAEVPRYQRSADVRLVSDYFAGLDLRRPRIVTCTEASTKKAFEEKKGEENETEGEKSEDAEGAGEMCSKSEDGEENDDYYDEDGDGDDEGEICMDGEEVYDDVDDIEME</sequence>
<dbReference type="AlphaFoldDB" id="A0A433CNJ9"/>
<evidence type="ECO:0000313" key="4">
    <source>
        <dbReference type="Proteomes" id="UP000268093"/>
    </source>
</evidence>
<accession>A0A433CNJ9</accession>
<evidence type="ECO:0000313" key="3">
    <source>
        <dbReference type="EMBL" id="RUP40143.1"/>
    </source>
</evidence>
<feature type="chain" id="PRO_5019375991" evidence="2">
    <location>
        <begin position="21"/>
        <end position="205"/>
    </location>
</feature>
<feature type="region of interest" description="Disordered" evidence="1">
    <location>
        <begin position="136"/>
        <end position="205"/>
    </location>
</feature>
<name>A0A433CNJ9_9FUNG</name>
<feature type="compositionally biased region" description="Acidic residues" evidence="1">
    <location>
        <begin position="168"/>
        <end position="205"/>
    </location>
</feature>
<gene>
    <name evidence="3" type="ORF">BC936DRAFT_138329</name>
</gene>
<protein>
    <submittedName>
        <fullName evidence="3">Uncharacterized protein</fullName>
    </submittedName>
</protein>
<keyword evidence="2" id="KW-0732">Signal</keyword>
<organism evidence="3 4">
    <name type="scientific">Jimgerdemannia flammicorona</name>
    <dbReference type="NCBI Taxonomy" id="994334"/>
    <lineage>
        <taxon>Eukaryota</taxon>
        <taxon>Fungi</taxon>
        <taxon>Fungi incertae sedis</taxon>
        <taxon>Mucoromycota</taxon>
        <taxon>Mucoromycotina</taxon>
        <taxon>Endogonomycetes</taxon>
        <taxon>Endogonales</taxon>
        <taxon>Endogonaceae</taxon>
        <taxon>Jimgerdemannia</taxon>
    </lineage>
</organism>
<reference evidence="3 4" key="1">
    <citation type="journal article" date="2018" name="New Phytol.">
        <title>Phylogenomics of Endogonaceae and evolution of mycorrhizas within Mucoromycota.</title>
        <authorList>
            <person name="Chang Y."/>
            <person name="Desiro A."/>
            <person name="Na H."/>
            <person name="Sandor L."/>
            <person name="Lipzen A."/>
            <person name="Clum A."/>
            <person name="Barry K."/>
            <person name="Grigoriev I.V."/>
            <person name="Martin F.M."/>
            <person name="Stajich J.E."/>
            <person name="Smith M.E."/>
            <person name="Bonito G."/>
            <person name="Spatafora J.W."/>
        </authorList>
    </citation>
    <scope>NUCLEOTIDE SEQUENCE [LARGE SCALE GENOMIC DNA]</scope>
    <source>
        <strain evidence="3 4">GMNB39</strain>
    </source>
</reference>
<feature type="compositionally biased region" description="Basic and acidic residues" evidence="1">
    <location>
        <begin position="136"/>
        <end position="155"/>
    </location>
</feature>
<evidence type="ECO:0000256" key="1">
    <source>
        <dbReference type="SAM" id="MobiDB-lite"/>
    </source>
</evidence>